<evidence type="ECO:0000256" key="1">
    <source>
        <dbReference type="ARBA" id="ARBA00022679"/>
    </source>
</evidence>
<keyword evidence="2" id="KW-0547">Nucleotide-binding</keyword>
<dbReference type="Pfam" id="PF04265">
    <property type="entry name" value="TPK_B1_binding"/>
    <property type="match status" value="1"/>
</dbReference>
<dbReference type="STRING" id="1334022.SAMN04487907_109157"/>
<dbReference type="RefSeq" id="WP_092544558.1">
    <property type="nucleotide sequence ID" value="NZ_FOKV01000009.1"/>
</dbReference>
<dbReference type="GO" id="GO:0016301">
    <property type="term" value="F:kinase activity"/>
    <property type="evidence" value="ECO:0007669"/>
    <property type="project" value="UniProtKB-KW"/>
</dbReference>
<name>A0A1I1MDM9_9FLAO</name>
<dbReference type="GO" id="GO:0004788">
    <property type="term" value="F:thiamine diphosphokinase activity"/>
    <property type="evidence" value="ECO:0007669"/>
    <property type="project" value="UniProtKB-UniRule"/>
</dbReference>
<feature type="domain" description="Thiamin pyrophosphokinase thiamin-binding" evidence="6">
    <location>
        <begin position="141"/>
        <end position="206"/>
    </location>
</feature>
<evidence type="ECO:0000313" key="8">
    <source>
        <dbReference type="Proteomes" id="UP000199438"/>
    </source>
</evidence>
<dbReference type="SUPFAM" id="SSF63862">
    <property type="entry name" value="Thiamin pyrophosphokinase, substrate-binding domain"/>
    <property type="match status" value="1"/>
</dbReference>
<dbReference type="PANTHER" id="PTHR41299:SF1">
    <property type="entry name" value="THIAMINE PYROPHOSPHOKINASE"/>
    <property type="match status" value="1"/>
</dbReference>
<keyword evidence="1" id="KW-0808">Transferase</keyword>
<dbReference type="GO" id="GO:0030975">
    <property type="term" value="F:thiamine binding"/>
    <property type="evidence" value="ECO:0007669"/>
    <property type="project" value="InterPro"/>
</dbReference>
<evidence type="ECO:0000256" key="3">
    <source>
        <dbReference type="ARBA" id="ARBA00022777"/>
    </source>
</evidence>
<dbReference type="SMART" id="SM00983">
    <property type="entry name" value="TPK_B1_binding"/>
    <property type="match status" value="1"/>
</dbReference>
<dbReference type="EMBL" id="FOKV01000009">
    <property type="protein sequence ID" value="SFC83494.1"/>
    <property type="molecule type" value="Genomic_DNA"/>
</dbReference>
<dbReference type="GO" id="GO:0006772">
    <property type="term" value="P:thiamine metabolic process"/>
    <property type="evidence" value="ECO:0007669"/>
    <property type="project" value="UniProtKB-UniRule"/>
</dbReference>
<dbReference type="Gene3D" id="3.40.50.10240">
    <property type="entry name" value="Thiamin pyrophosphokinase, catalytic domain"/>
    <property type="match status" value="1"/>
</dbReference>
<sequence length="214" mass="24297">MKLYRETYKSEAQVVLFINGQFPEKMPLLDGFEKIYCTDGAYSKLLKNGIQPDLVSGDFDSLAVSEIKAKTKIVETPDQNATDFEKILKIIIEDGFKSVAVYGCSGLEQDHFLGNLNSMLKHKDEIEIRCFDDFGFYFFAEKNIEIIDFQDEIISLFPFPEAKNIYSEGVKYPLNGENLSITTRIGTRNTITSEKVHLKFTSGNLLVFVQSKQA</sequence>
<dbReference type="EC" id="2.7.6.2" evidence="5"/>
<organism evidence="7 8">
    <name type="scientific">Zunongwangia mangrovi</name>
    <dbReference type="NCBI Taxonomy" id="1334022"/>
    <lineage>
        <taxon>Bacteria</taxon>
        <taxon>Pseudomonadati</taxon>
        <taxon>Bacteroidota</taxon>
        <taxon>Flavobacteriia</taxon>
        <taxon>Flavobacteriales</taxon>
        <taxon>Flavobacteriaceae</taxon>
        <taxon>Zunongwangia</taxon>
    </lineage>
</organism>
<keyword evidence="4" id="KW-0067">ATP-binding</keyword>
<protein>
    <recommendedName>
        <fullName evidence="5">Thiamine diphosphokinase</fullName>
        <ecNumber evidence="5">2.7.6.2</ecNumber>
    </recommendedName>
</protein>
<evidence type="ECO:0000256" key="2">
    <source>
        <dbReference type="ARBA" id="ARBA00022741"/>
    </source>
</evidence>
<accession>A0A1I1MDM9</accession>
<dbReference type="InterPro" id="IPR036759">
    <property type="entry name" value="TPK_catalytic_sf"/>
</dbReference>
<dbReference type="OrthoDB" id="1132102at2"/>
<dbReference type="NCBIfam" id="TIGR01378">
    <property type="entry name" value="thi_PPkinase"/>
    <property type="match status" value="1"/>
</dbReference>
<reference evidence="8" key="1">
    <citation type="submission" date="2016-10" db="EMBL/GenBank/DDBJ databases">
        <authorList>
            <person name="Varghese N."/>
            <person name="Submissions S."/>
        </authorList>
    </citation>
    <scope>NUCLEOTIDE SEQUENCE [LARGE SCALE GENOMIC DNA]</scope>
    <source>
        <strain evidence="8">DSM 24499</strain>
    </source>
</reference>
<keyword evidence="3 7" id="KW-0418">Kinase</keyword>
<dbReference type="SUPFAM" id="SSF63999">
    <property type="entry name" value="Thiamin pyrophosphokinase, catalytic domain"/>
    <property type="match status" value="1"/>
</dbReference>
<evidence type="ECO:0000256" key="5">
    <source>
        <dbReference type="NCBIfam" id="TIGR01378"/>
    </source>
</evidence>
<dbReference type="Pfam" id="PF04263">
    <property type="entry name" value="TPK_catalytic"/>
    <property type="match status" value="1"/>
</dbReference>
<dbReference type="Proteomes" id="UP000199438">
    <property type="component" value="Unassembled WGS sequence"/>
</dbReference>
<evidence type="ECO:0000256" key="4">
    <source>
        <dbReference type="ARBA" id="ARBA00022840"/>
    </source>
</evidence>
<dbReference type="CDD" id="cd07995">
    <property type="entry name" value="TPK"/>
    <property type="match status" value="1"/>
</dbReference>
<evidence type="ECO:0000259" key="6">
    <source>
        <dbReference type="SMART" id="SM00983"/>
    </source>
</evidence>
<dbReference type="InterPro" id="IPR053149">
    <property type="entry name" value="TPK"/>
</dbReference>
<dbReference type="AlphaFoldDB" id="A0A1I1MDM9"/>
<dbReference type="GO" id="GO:0009229">
    <property type="term" value="P:thiamine diphosphate biosynthetic process"/>
    <property type="evidence" value="ECO:0007669"/>
    <property type="project" value="InterPro"/>
</dbReference>
<proteinExistence type="predicted"/>
<gene>
    <name evidence="7" type="ORF">SAMN04487907_109157</name>
</gene>
<dbReference type="InterPro" id="IPR036371">
    <property type="entry name" value="TPK_B1-bd_sf"/>
</dbReference>
<dbReference type="InterPro" id="IPR007373">
    <property type="entry name" value="Thiamin_PyroPKinase_B1-bd"/>
</dbReference>
<dbReference type="InterPro" id="IPR007371">
    <property type="entry name" value="TPK_catalytic"/>
</dbReference>
<dbReference type="InterPro" id="IPR006282">
    <property type="entry name" value="Thi_PPkinase"/>
</dbReference>
<dbReference type="PANTHER" id="PTHR41299">
    <property type="entry name" value="THIAMINE PYROPHOSPHOKINASE"/>
    <property type="match status" value="1"/>
</dbReference>
<dbReference type="GO" id="GO:0005524">
    <property type="term" value="F:ATP binding"/>
    <property type="evidence" value="ECO:0007669"/>
    <property type="project" value="UniProtKB-KW"/>
</dbReference>
<keyword evidence="8" id="KW-1185">Reference proteome</keyword>
<evidence type="ECO:0000313" key="7">
    <source>
        <dbReference type="EMBL" id="SFC83494.1"/>
    </source>
</evidence>